<organism evidence="7 8">
    <name type="scientific">Streptomyces lannensis</name>
    <dbReference type="NCBI Taxonomy" id="766498"/>
    <lineage>
        <taxon>Bacteria</taxon>
        <taxon>Bacillati</taxon>
        <taxon>Actinomycetota</taxon>
        <taxon>Actinomycetes</taxon>
        <taxon>Kitasatosporales</taxon>
        <taxon>Streptomycetaceae</taxon>
        <taxon>Streptomyces</taxon>
    </lineage>
</organism>
<evidence type="ECO:0000256" key="1">
    <source>
        <dbReference type="ARBA" id="ARBA00010641"/>
    </source>
</evidence>
<dbReference type="PANTHER" id="PTHR43133:SF62">
    <property type="entry name" value="RNA POLYMERASE SIGMA FACTOR SIGZ"/>
    <property type="match status" value="1"/>
</dbReference>
<name>A0ABP7K0P4_9ACTN</name>
<dbReference type="PANTHER" id="PTHR43133">
    <property type="entry name" value="RNA POLYMERASE ECF-TYPE SIGMA FACTO"/>
    <property type="match status" value="1"/>
</dbReference>
<dbReference type="EMBL" id="BAAAZA010000006">
    <property type="protein sequence ID" value="GAA3861933.1"/>
    <property type="molecule type" value="Genomic_DNA"/>
</dbReference>
<dbReference type="NCBIfam" id="TIGR02937">
    <property type="entry name" value="sigma70-ECF"/>
    <property type="match status" value="1"/>
</dbReference>
<dbReference type="InterPro" id="IPR007627">
    <property type="entry name" value="RNA_pol_sigma70_r2"/>
</dbReference>
<gene>
    <name evidence="7" type="ORF">GCM10022207_27110</name>
</gene>
<dbReference type="RefSeq" id="WP_331263761.1">
    <property type="nucleotide sequence ID" value="NZ_BAAAZA010000006.1"/>
</dbReference>
<reference evidence="8" key="1">
    <citation type="journal article" date="2019" name="Int. J. Syst. Evol. Microbiol.">
        <title>The Global Catalogue of Microorganisms (GCM) 10K type strain sequencing project: providing services to taxonomists for standard genome sequencing and annotation.</title>
        <authorList>
            <consortium name="The Broad Institute Genomics Platform"/>
            <consortium name="The Broad Institute Genome Sequencing Center for Infectious Disease"/>
            <person name="Wu L."/>
            <person name="Ma J."/>
        </authorList>
    </citation>
    <scope>NUCLEOTIDE SEQUENCE [LARGE SCALE GENOMIC DNA]</scope>
    <source>
        <strain evidence="8">JCM 16578</strain>
    </source>
</reference>
<evidence type="ECO:0000259" key="6">
    <source>
        <dbReference type="Pfam" id="PF08281"/>
    </source>
</evidence>
<evidence type="ECO:0000313" key="8">
    <source>
        <dbReference type="Proteomes" id="UP001501563"/>
    </source>
</evidence>
<dbReference type="InterPro" id="IPR036388">
    <property type="entry name" value="WH-like_DNA-bd_sf"/>
</dbReference>
<evidence type="ECO:0000313" key="7">
    <source>
        <dbReference type="EMBL" id="GAA3861933.1"/>
    </source>
</evidence>
<protein>
    <submittedName>
        <fullName evidence="7">Sigma-70 family RNA polymerase sigma factor</fullName>
    </submittedName>
</protein>
<keyword evidence="4" id="KW-0804">Transcription</keyword>
<evidence type="ECO:0000259" key="5">
    <source>
        <dbReference type="Pfam" id="PF04542"/>
    </source>
</evidence>
<dbReference type="InterPro" id="IPR014284">
    <property type="entry name" value="RNA_pol_sigma-70_dom"/>
</dbReference>
<dbReference type="InterPro" id="IPR013249">
    <property type="entry name" value="RNA_pol_sigma70_r4_t2"/>
</dbReference>
<dbReference type="SUPFAM" id="SSF88946">
    <property type="entry name" value="Sigma2 domain of RNA polymerase sigma factors"/>
    <property type="match status" value="1"/>
</dbReference>
<evidence type="ECO:0000256" key="4">
    <source>
        <dbReference type="ARBA" id="ARBA00023163"/>
    </source>
</evidence>
<evidence type="ECO:0000256" key="2">
    <source>
        <dbReference type="ARBA" id="ARBA00023015"/>
    </source>
</evidence>
<feature type="domain" description="RNA polymerase sigma-70 region 2" evidence="5">
    <location>
        <begin position="36"/>
        <end position="103"/>
    </location>
</feature>
<feature type="domain" description="RNA polymerase sigma factor 70 region 4 type 2" evidence="6">
    <location>
        <begin position="134"/>
        <end position="184"/>
    </location>
</feature>
<dbReference type="Pfam" id="PF04542">
    <property type="entry name" value="Sigma70_r2"/>
    <property type="match status" value="1"/>
</dbReference>
<dbReference type="InterPro" id="IPR039425">
    <property type="entry name" value="RNA_pol_sigma-70-like"/>
</dbReference>
<proteinExistence type="inferred from homology"/>
<keyword evidence="8" id="KW-1185">Reference proteome</keyword>
<dbReference type="Gene3D" id="1.10.10.10">
    <property type="entry name" value="Winged helix-like DNA-binding domain superfamily/Winged helix DNA-binding domain"/>
    <property type="match status" value="1"/>
</dbReference>
<keyword evidence="3" id="KW-0731">Sigma factor</keyword>
<dbReference type="InterPro" id="IPR013324">
    <property type="entry name" value="RNA_pol_sigma_r3/r4-like"/>
</dbReference>
<comment type="similarity">
    <text evidence="1">Belongs to the sigma-70 factor family. ECF subfamily.</text>
</comment>
<dbReference type="InterPro" id="IPR013325">
    <property type="entry name" value="RNA_pol_sigma_r2"/>
</dbReference>
<keyword evidence="2" id="KW-0805">Transcription regulation</keyword>
<accession>A0ABP7K0P4</accession>
<comment type="caution">
    <text evidence="7">The sequence shown here is derived from an EMBL/GenBank/DDBJ whole genome shotgun (WGS) entry which is preliminary data.</text>
</comment>
<dbReference type="Pfam" id="PF08281">
    <property type="entry name" value="Sigma70_r4_2"/>
    <property type="match status" value="1"/>
</dbReference>
<evidence type="ECO:0000256" key="3">
    <source>
        <dbReference type="ARBA" id="ARBA00023082"/>
    </source>
</evidence>
<dbReference type="SUPFAM" id="SSF88659">
    <property type="entry name" value="Sigma3 and sigma4 domains of RNA polymerase sigma factors"/>
    <property type="match status" value="1"/>
</dbReference>
<dbReference type="Gene3D" id="1.10.1740.10">
    <property type="match status" value="1"/>
</dbReference>
<sequence length="194" mass="21442">MPVLRHPGPGLPPPLADDELARGLREGDEDCLTEAYRRWSPMVHALAWRCLGDAREAEDVTQQVFLGVWRGRGGYRPDRGALPGWITGIARRKIADALSARTRRGELVLSAASRLGPADSPGAQPETLLDRVVVRRELARLPAAQRQVLCLAYYEDLTQAQIAVLTGWPLGTVKSHARRGLRRLRSCLQQETAP</sequence>
<dbReference type="CDD" id="cd06171">
    <property type="entry name" value="Sigma70_r4"/>
    <property type="match status" value="1"/>
</dbReference>
<dbReference type="Proteomes" id="UP001501563">
    <property type="component" value="Unassembled WGS sequence"/>
</dbReference>